<evidence type="ECO:0000313" key="4">
    <source>
        <dbReference type="EMBL" id="MDR7155711.1"/>
    </source>
</evidence>
<evidence type="ECO:0000259" key="3">
    <source>
        <dbReference type="Pfam" id="PF01557"/>
    </source>
</evidence>
<evidence type="ECO:0000256" key="2">
    <source>
        <dbReference type="ARBA" id="ARBA00022723"/>
    </source>
</evidence>
<reference evidence="4 5" key="1">
    <citation type="submission" date="2023-07" db="EMBL/GenBank/DDBJ databases">
        <title>Sorghum-associated microbial communities from plants grown in Nebraska, USA.</title>
        <authorList>
            <person name="Schachtman D."/>
        </authorList>
    </citation>
    <scope>NUCLEOTIDE SEQUENCE [LARGE SCALE GENOMIC DNA]</scope>
    <source>
        <strain evidence="4 5">4256</strain>
    </source>
</reference>
<dbReference type="RefSeq" id="WP_310225264.1">
    <property type="nucleotide sequence ID" value="NZ_JAVDWV010000011.1"/>
</dbReference>
<dbReference type="EMBL" id="JAVDWV010000011">
    <property type="protein sequence ID" value="MDR7155711.1"/>
    <property type="molecule type" value="Genomic_DNA"/>
</dbReference>
<organism evidence="4 5">
    <name type="scientific">Sphingobium xenophagum</name>
    <dbReference type="NCBI Taxonomy" id="121428"/>
    <lineage>
        <taxon>Bacteria</taxon>
        <taxon>Pseudomonadati</taxon>
        <taxon>Pseudomonadota</taxon>
        <taxon>Alphaproteobacteria</taxon>
        <taxon>Sphingomonadales</taxon>
        <taxon>Sphingomonadaceae</taxon>
        <taxon>Sphingobium</taxon>
    </lineage>
</organism>
<accession>A0ABU1X2C3</accession>
<dbReference type="InterPro" id="IPR036663">
    <property type="entry name" value="Fumarylacetoacetase_C_sf"/>
</dbReference>
<keyword evidence="5" id="KW-1185">Reference proteome</keyword>
<dbReference type="InterPro" id="IPR011234">
    <property type="entry name" value="Fumarylacetoacetase-like_C"/>
</dbReference>
<dbReference type="PANTHER" id="PTHR42796">
    <property type="entry name" value="FUMARYLACETOACETATE HYDROLASE DOMAIN-CONTAINING PROTEIN 2A-RELATED"/>
    <property type="match status" value="1"/>
</dbReference>
<comment type="caution">
    <text evidence="4">The sequence shown here is derived from an EMBL/GenBank/DDBJ whole genome shotgun (WGS) entry which is preliminary data.</text>
</comment>
<gene>
    <name evidence="4" type="ORF">J2W40_002547</name>
</gene>
<keyword evidence="2" id="KW-0479">Metal-binding</keyword>
<dbReference type="PANTHER" id="PTHR42796:SF4">
    <property type="entry name" value="FUMARYLACETOACETATE HYDROLASE DOMAIN-CONTAINING PROTEIN 2A"/>
    <property type="match status" value="1"/>
</dbReference>
<proteinExistence type="inferred from homology"/>
<comment type="similarity">
    <text evidence="1">Belongs to the FAH family.</text>
</comment>
<name>A0ABU1X2C3_SPHXE</name>
<dbReference type="Proteomes" id="UP001267638">
    <property type="component" value="Unassembled WGS sequence"/>
</dbReference>
<sequence length="249" mass="26733">MLELIAGGSAALEIAHEVSAKGDGAFPLASAALLCPIERPGKYLAIGMNYRKHIEEAERLGLAAPTNQVWFNKQTSCLSGPFDDIVAGVTNSLDYEVELAVIIGRPAKAVLEDEALDYVFGYTVANDLSARDWQRHSTTFTIAKSFDTYGPIGPCIVTADEISDPHALDVRTFVNGELRQSASTSDLLYSIWQQIAYLSAGVTLEPGDILATGTPSGVGVGMSPPQFLKTGDEVRCEIDQIGTIINRVR</sequence>
<evidence type="ECO:0000256" key="1">
    <source>
        <dbReference type="ARBA" id="ARBA00010211"/>
    </source>
</evidence>
<dbReference type="Gene3D" id="3.90.850.10">
    <property type="entry name" value="Fumarylacetoacetase-like, C-terminal domain"/>
    <property type="match status" value="1"/>
</dbReference>
<protein>
    <submittedName>
        <fullName evidence="4">2-keto-4-pentenoate hydratase/2-oxohepta-3-ene-1,7-dioic acid hydratase in catechol pathway</fullName>
    </submittedName>
</protein>
<dbReference type="Pfam" id="PF01557">
    <property type="entry name" value="FAA_hydrolase"/>
    <property type="match status" value="1"/>
</dbReference>
<dbReference type="SUPFAM" id="SSF56529">
    <property type="entry name" value="FAH"/>
    <property type="match status" value="1"/>
</dbReference>
<evidence type="ECO:0000313" key="5">
    <source>
        <dbReference type="Proteomes" id="UP001267638"/>
    </source>
</evidence>
<feature type="domain" description="Fumarylacetoacetase-like C-terminal" evidence="3">
    <location>
        <begin position="44"/>
        <end position="249"/>
    </location>
</feature>
<dbReference type="InterPro" id="IPR051121">
    <property type="entry name" value="FAH"/>
</dbReference>